<dbReference type="Pfam" id="PF07007">
    <property type="entry name" value="LprI"/>
    <property type="match status" value="1"/>
</dbReference>
<name>A0A3E1KJ15_9XANT</name>
<dbReference type="EMBL" id="QUZM01000021">
    <property type="protein sequence ID" value="RFF38606.1"/>
    <property type="molecule type" value="Genomic_DNA"/>
</dbReference>
<dbReference type="AlphaFoldDB" id="A0A3E1KJ15"/>
<evidence type="ECO:0000313" key="2">
    <source>
        <dbReference type="EMBL" id="RFF38606.1"/>
    </source>
</evidence>
<sequence>MELRKIPDRPRRPDRRALRPRCPRRRCTPACSGGCGAGIQVKLLSSRSDKARLARHWRACLGATALFPSCGTLHAADLCVDLQTTAESNACWVKEVAIAQARLDDYLGVARERAVTTLGVAADAFDNAQTAWANYAALQCGNVRQRWGTASVAAAKAASCMVDLNDQRAHDLWKAYLTYVDRTPSIKPEPPQHAGKR</sequence>
<accession>A0A3E1KJ15</accession>
<reference evidence="2 3" key="1">
    <citation type="submission" date="2018-08" db="EMBL/GenBank/DDBJ databases">
        <title>Genome sequencing of X. nasturtii WHRI 8984.</title>
        <authorList>
            <person name="Studholme D.J."/>
            <person name="Mchugh J."/>
            <person name="Vicente J."/>
        </authorList>
    </citation>
    <scope>NUCLEOTIDE SEQUENCE [LARGE SCALE GENOMIC DNA]</scope>
    <source>
        <strain evidence="2 3">WHRI 8984</strain>
    </source>
</reference>
<comment type="caution">
    <text evidence="2">The sequence shown here is derived from an EMBL/GenBank/DDBJ whole genome shotgun (WGS) entry which is preliminary data.</text>
</comment>
<protein>
    <submittedName>
        <fullName evidence="2">DUF1311 domain-containing protein</fullName>
    </submittedName>
</protein>
<dbReference type="Proteomes" id="UP000259570">
    <property type="component" value="Unassembled WGS sequence"/>
</dbReference>
<dbReference type="Gene3D" id="1.20.1270.180">
    <property type="match status" value="1"/>
</dbReference>
<feature type="domain" description="Lysozyme inhibitor LprI-like N-terminal" evidence="1">
    <location>
        <begin position="83"/>
        <end position="172"/>
    </location>
</feature>
<dbReference type="InterPro" id="IPR009739">
    <property type="entry name" value="LprI-like_N"/>
</dbReference>
<organism evidence="2 3">
    <name type="scientific">Xanthomonas nasturtii</name>
    <dbReference type="NCBI Taxonomy" id="1843581"/>
    <lineage>
        <taxon>Bacteria</taxon>
        <taxon>Pseudomonadati</taxon>
        <taxon>Pseudomonadota</taxon>
        <taxon>Gammaproteobacteria</taxon>
        <taxon>Lysobacterales</taxon>
        <taxon>Lysobacteraceae</taxon>
        <taxon>Xanthomonas</taxon>
    </lineage>
</organism>
<evidence type="ECO:0000313" key="3">
    <source>
        <dbReference type="Proteomes" id="UP000259570"/>
    </source>
</evidence>
<dbReference type="OrthoDB" id="7340239at2"/>
<gene>
    <name evidence="2" type="ORF">DZD52_12040</name>
</gene>
<evidence type="ECO:0000259" key="1">
    <source>
        <dbReference type="Pfam" id="PF07007"/>
    </source>
</evidence>
<proteinExistence type="predicted"/>